<reference evidence="2 3" key="1">
    <citation type="submission" date="2023-05" db="EMBL/GenBank/DDBJ databases">
        <title>Microbacterium dauci sp.nov., Isolated from Carrot Rhizosphere Soil.</title>
        <authorList>
            <person name="Xiao Z."/>
            <person name="Zheng J."/>
        </authorList>
    </citation>
    <scope>NUCLEOTIDE SEQUENCE [LARGE SCALE GENOMIC DNA]</scope>
    <source>
        <strain evidence="2 3">LX3-4</strain>
    </source>
</reference>
<evidence type="ECO:0000256" key="1">
    <source>
        <dbReference type="SAM" id="SignalP"/>
    </source>
</evidence>
<keyword evidence="1" id="KW-0732">Signal</keyword>
<evidence type="ECO:0008006" key="4">
    <source>
        <dbReference type="Google" id="ProtNLM"/>
    </source>
</evidence>
<proteinExistence type="predicted"/>
<dbReference type="PROSITE" id="PS51257">
    <property type="entry name" value="PROKAR_LIPOPROTEIN"/>
    <property type="match status" value="1"/>
</dbReference>
<accession>A0ABT6ZGP3</accession>
<sequence length="129" mass="13887">MTARRVCAPALLAAVFLLMGCAPAEFAREQTAADRPAFVLDGAGDAIDESTLRYVGVADGYDVYFALGADNRDTLCLTLAVGDVWQSTDCAHDHVSVRLGPAVSVSAEFNYRSGEGREMLSQNVWVNRK</sequence>
<protein>
    <recommendedName>
        <fullName evidence="4">Lipoprotein</fullName>
    </recommendedName>
</protein>
<evidence type="ECO:0000313" key="2">
    <source>
        <dbReference type="EMBL" id="MDJ1115328.1"/>
    </source>
</evidence>
<evidence type="ECO:0000313" key="3">
    <source>
        <dbReference type="Proteomes" id="UP001321481"/>
    </source>
</evidence>
<feature type="signal peptide" evidence="1">
    <location>
        <begin position="1"/>
        <end position="27"/>
    </location>
</feature>
<comment type="caution">
    <text evidence="2">The sequence shown here is derived from an EMBL/GenBank/DDBJ whole genome shotgun (WGS) entry which is preliminary data.</text>
</comment>
<feature type="chain" id="PRO_5045486799" description="Lipoprotein" evidence="1">
    <location>
        <begin position="28"/>
        <end position="129"/>
    </location>
</feature>
<keyword evidence="3" id="KW-1185">Reference proteome</keyword>
<dbReference type="EMBL" id="JASJND010000007">
    <property type="protein sequence ID" value="MDJ1115328.1"/>
    <property type="molecule type" value="Genomic_DNA"/>
</dbReference>
<gene>
    <name evidence="2" type="ORF">QNI14_12800</name>
</gene>
<organism evidence="2 3">
    <name type="scientific">Microbacterium dauci</name>
    <dbReference type="NCBI Taxonomy" id="3048008"/>
    <lineage>
        <taxon>Bacteria</taxon>
        <taxon>Bacillati</taxon>
        <taxon>Actinomycetota</taxon>
        <taxon>Actinomycetes</taxon>
        <taxon>Micrococcales</taxon>
        <taxon>Microbacteriaceae</taxon>
        <taxon>Microbacterium</taxon>
    </lineage>
</organism>
<dbReference type="RefSeq" id="WP_283717005.1">
    <property type="nucleotide sequence ID" value="NZ_JASJND010000007.1"/>
</dbReference>
<name>A0ABT6ZGP3_9MICO</name>
<dbReference type="Proteomes" id="UP001321481">
    <property type="component" value="Unassembled WGS sequence"/>
</dbReference>